<dbReference type="SUPFAM" id="SSF52540">
    <property type="entry name" value="P-loop containing nucleoside triphosphate hydrolases"/>
    <property type="match status" value="1"/>
</dbReference>
<evidence type="ECO:0000313" key="2">
    <source>
        <dbReference type="EMBL" id="KAB5573747.1"/>
    </source>
</evidence>
<gene>
    <name evidence="2" type="ORF">DKX38_000941</name>
</gene>
<sequence length="279" mass="31458">MGNLLYYVGSSQSDLEANLFKFHMPSLYTGVYLQLMERRGYGEDYINRYKMMTRFHHQRVPLVILVCGTACVGKSTIATQLAQRLNLPNVLQTDMVYELLRTSTDAPLASTPVWAREFSSSEELITEFCRECRIVRKGLAGDLKKAMKDGKPIIIEGIHLDPSIYLMDEENKLPTKMPEKSETDPVQGSRDKAGSIVDNEGETVKGLEGDRKTSVSLKSGPEPIIIPIVLKMAEFDHKASLEEWISTRSFSDNRPVEVPKAAEFLLSFANAKLRQFTKF</sequence>
<feature type="region of interest" description="Disordered" evidence="1">
    <location>
        <begin position="174"/>
        <end position="194"/>
    </location>
</feature>
<organism evidence="2 3">
    <name type="scientific">Salix brachista</name>
    <dbReference type="NCBI Taxonomy" id="2182728"/>
    <lineage>
        <taxon>Eukaryota</taxon>
        <taxon>Viridiplantae</taxon>
        <taxon>Streptophyta</taxon>
        <taxon>Embryophyta</taxon>
        <taxon>Tracheophyta</taxon>
        <taxon>Spermatophyta</taxon>
        <taxon>Magnoliopsida</taxon>
        <taxon>eudicotyledons</taxon>
        <taxon>Gunneridae</taxon>
        <taxon>Pentapetalae</taxon>
        <taxon>rosids</taxon>
        <taxon>fabids</taxon>
        <taxon>Malpighiales</taxon>
        <taxon>Salicaceae</taxon>
        <taxon>Saliceae</taxon>
        <taxon>Salix</taxon>
    </lineage>
</organism>
<dbReference type="PANTHER" id="PTHR33477">
    <property type="entry name" value="P-LOOP NTPASE DOMAIN-CONTAINING PROTEIN LPA1 HOMOLOG 1"/>
    <property type="match status" value="1"/>
</dbReference>
<name>A0A5N5P3C9_9ROSI</name>
<dbReference type="EMBL" id="VDCV01000001">
    <property type="protein sequence ID" value="KAB5573747.1"/>
    <property type="molecule type" value="Genomic_DNA"/>
</dbReference>
<evidence type="ECO:0000313" key="3">
    <source>
        <dbReference type="Proteomes" id="UP000326939"/>
    </source>
</evidence>
<dbReference type="Proteomes" id="UP000326939">
    <property type="component" value="Chromosome 1"/>
</dbReference>
<dbReference type="AlphaFoldDB" id="A0A5N5P3C9"/>
<dbReference type="PANTHER" id="PTHR33477:SF2">
    <property type="entry name" value="2-PHOSPHOGLYCERATE KINASE"/>
    <property type="match status" value="1"/>
</dbReference>
<dbReference type="Pfam" id="PF13238">
    <property type="entry name" value="AAA_18"/>
    <property type="match status" value="1"/>
</dbReference>
<reference evidence="3" key="1">
    <citation type="journal article" date="2019" name="Gigascience">
        <title>De novo genome assembly of the endangered Acer yangbiense, a plant species with extremely small populations endemic to Yunnan Province, China.</title>
        <authorList>
            <person name="Yang J."/>
            <person name="Wariss H.M."/>
            <person name="Tao L."/>
            <person name="Zhang R."/>
            <person name="Yun Q."/>
            <person name="Hollingsworth P."/>
            <person name="Dao Z."/>
            <person name="Luo G."/>
            <person name="Guo H."/>
            <person name="Ma Y."/>
            <person name="Sun W."/>
        </authorList>
    </citation>
    <scope>NUCLEOTIDE SEQUENCE [LARGE SCALE GENOMIC DNA]</scope>
    <source>
        <strain evidence="3">cv. br00</strain>
    </source>
</reference>
<dbReference type="Gene3D" id="3.40.50.300">
    <property type="entry name" value="P-loop containing nucleotide triphosphate hydrolases"/>
    <property type="match status" value="1"/>
</dbReference>
<protein>
    <recommendedName>
        <fullName evidence="4">2-phosphoglycerate kinase</fullName>
    </recommendedName>
</protein>
<keyword evidence="3" id="KW-1185">Reference proteome</keyword>
<evidence type="ECO:0000256" key="1">
    <source>
        <dbReference type="SAM" id="MobiDB-lite"/>
    </source>
</evidence>
<dbReference type="InterPro" id="IPR027417">
    <property type="entry name" value="P-loop_NTPase"/>
</dbReference>
<accession>A0A5N5P3C9</accession>
<evidence type="ECO:0008006" key="4">
    <source>
        <dbReference type="Google" id="ProtNLM"/>
    </source>
</evidence>
<proteinExistence type="predicted"/>
<comment type="caution">
    <text evidence="2">The sequence shown here is derived from an EMBL/GenBank/DDBJ whole genome shotgun (WGS) entry which is preliminary data.</text>
</comment>
<feature type="compositionally biased region" description="Basic and acidic residues" evidence="1">
    <location>
        <begin position="174"/>
        <end position="193"/>
    </location>
</feature>